<evidence type="ECO:0000313" key="2">
    <source>
        <dbReference type="EMBL" id="WWO37683.1"/>
    </source>
</evidence>
<feature type="domain" description="Peptidase S8/S53" evidence="1">
    <location>
        <begin position="273"/>
        <end position="546"/>
    </location>
</feature>
<organism evidence="2 3">
    <name type="scientific">Pectobacterium cacticida</name>
    <dbReference type="NCBI Taxonomy" id="69221"/>
    <lineage>
        <taxon>Bacteria</taxon>
        <taxon>Pseudomonadati</taxon>
        <taxon>Pseudomonadota</taxon>
        <taxon>Gammaproteobacteria</taxon>
        <taxon>Enterobacterales</taxon>
        <taxon>Pectobacteriaceae</taxon>
        <taxon>Pectobacterium</taxon>
    </lineage>
</organism>
<gene>
    <name evidence="2" type="ORF">QNA12_14175</name>
</gene>
<sequence length="741" mass="82088">MPKTNFLIGRGELLTHDIPGPRRRMDKSEVYTLSEARQRLLPQVKSTIEAFNTLPSSACPNDYAVAKLTLNPSYIARSFFPSALLKDTGLESVGSRTVKITPESWKRKIEVTEYPTTQIFVAGKRTSFSNLTKWIDDLEVNSDEAIDFARVEQLQPYLPDERIVSKAIDNNSYFEVGIHLLADDGRDFIQQQFIKYANSLDIIVHNELAFTAGTLWFLPVKGDRIKINKLAKFTFVRVIRPVPKLRGIRPIRRAKGAEAQCTLPSEGPLSPEIRVAILDGGLPEKHPITPWLRSYRVLDDHAEDDPDALDHGLAVSSAFLFGPINTQEELPRPYASIDNLRVLDNKTCEEDPLELYRTLGFIEEVLLSRQYQFLNLSLGPDLPIEDTEVHAWTSVMDDLLSDGETLMTVAVGNNGEMDRQSGNARIQVPSDCVNALAVGASDSTNDSQWKRASYSAMGPGRSPGVMKPDLVAFGGETTEYFHVLSKGTKPVVSPERGTSFAAPYALRSAVGIRSILGNELSQLAIKALLIHASKPLEHHCSEVGWGKLPEDLSDVIISPDGVARIVYQGELKPGKYLRAPVPIPDGGLKGTVNLTATFCYATATDPQDSASYTKAGLEISFRPNDSKVKEGSKNADTSGFFELKKFSTESERRSDMGKWETVLHSTKNMRGSSLKNPVFDIHYNAREAGASIVSHKADKIKYALIITVRAAKHQDLYNEILRAYNQILVPIQPQTSIPIRP</sequence>
<dbReference type="Gene3D" id="3.40.50.200">
    <property type="entry name" value="Peptidase S8/S53 domain"/>
    <property type="match status" value="1"/>
</dbReference>
<dbReference type="CDD" id="cd04847">
    <property type="entry name" value="Peptidases_S8_Subtilisin_like_2"/>
    <property type="match status" value="1"/>
</dbReference>
<dbReference type="InterPro" id="IPR034074">
    <property type="entry name" value="Y4bN_pept_dom"/>
</dbReference>
<dbReference type="InterPro" id="IPR036852">
    <property type="entry name" value="Peptidase_S8/S53_dom_sf"/>
</dbReference>
<reference evidence="2 3" key="1">
    <citation type="journal article" date="2024" name="Front. Plant Sci.">
        <title>Comprehensive phenomic and genomic studies of the species, Pectobacterium cacticida and proposal for reclassification as Alcorniella cacticida comb. nov.</title>
        <authorList>
            <person name="Jonca J."/>
            <person name="Pirhonen M."/>
            <person name="Waleron M.M."/>
            <person name="Gawor J."/>
            <person name="Mrozik A."/>
            <person name="Smoktunowicz M."/>
            <person name="Waleron K."/>
            <person name="Waleron M."/>
        </authorList>
    </citation>
    <scope>NUCLEOTIDE SEQUENCE [LARGE SCALE GENOMIC DNA]</scope>
    <source>
        <strain evidence="2 3">DPMP6</strain>
    </source>
</reference>
<protein>
    <submittedName>
        <fullName evidence="2">S8 family peptidase</fullName>
    </submittedName>
</protein>
<dbReference type="Pfam" id="PF00082">
    <property type="entry name" value="Peptidase_S8"/>
    <property type="match status" value="1"/>
</dbReference>
<dbReference type="EMBL" id="CP125967">
    <property type="protein sequence ID" value="WWO37683.1"/>
    <property type="molecule type" value="Genomic_DNA"/>
</dbReference>
<evidence type="ECO:0000259" key="1">
    <source>
        <dbReference type="Pfam" id="PF00082"/>
    </source>
</evidence>
<evidence type="ECO:0000313" key="3">
    <source>
        <dbReference type="Proteomes" id="UP001379444"/>
    </source>
</evidence>
<proteinExistence type="predicted"/>
<keyword evidence="3" id="KW-1185">Reference proteome</keyword>
<name>A0ABZ2G9F3_9GAMM</name>
<dbReference type="RefSeq" id="WP_264498253.1">
    <property type="nucleotide sequence ID" value="NZ_CP109947.1"/>
</dbReference>
<dbReference type="Proteomes" id="UP001379444">
    <property type="component" value="Chromosome"/>
</dbReference>
<dbReference type="SUPFAM" id="SSF52743">
    <property type="entry name" value="Subtilisin-like"/>
    <property type="match status" value="1"/>
</dbReference>
<accession>A0ABZ2G9F3</accession>
<dbReference type="InterPro" id="IPR000209">
    <property type="entry name" value="Peptidase_S8/S53_dom"/>
</dbReference>